<organism evidence="2 3">
    <name type="scientific">Fonsecaea erecta</name>
    <dbReference type="NCBI Taxonomy" id="1367422"/>
    <lineage>
        <taxon>Eukaryota</taxon>
        <taxon>Fungi</taxon>
        <taxon>Dikarya</taxon>
        <taxon>Ascomycota</taxon>
        <taxon>Pezizomycotina</taxon>
        <taxon>Eurotiomycetes</taxon>
        <taxon>Chaetothyriomycetidae</taxon>
        <taxon>Chaetothyriales</taxon>
        <taxon>Herpotrichiellaceae</taxon>
        <taxon>Fonsecaea</taxon>
    </lineage>
</organism>
<dbReference type="Proteomes" id="UP000078343">
    <property type="component" value="Unassembled WGS sequence"/>
</dbReference>
<keyword evidence="1" id="KW-0812">Transmembrane</keyword>
<dbReference type="OrthoDB" id="10057598at2759"/>
<reference evidence="2 3" key="1">
    <citation type="submission" date="2016-04" db="EMBL/GenBank/DDBJ databases">
        <title>Draft genome of Fonsecaea erecta CBS 125763.</title>
        <authorList>
            <person name="Weiss V.A."/>
            <person name="Vicente V.A."/>
            <person name="Raittz R.T."/>
            <person name="Moreno L.F."/>
            <person name="De Souza E.M."/>
            <person name="Pedrosa F.O."/>
            <person name="Steffens M.B."/>
            <person name="Faoro H."/>
            <person name="Tadra-Sfeir M.Z."/>
            <person name="Najafzadeh M.J."/>
            <person name="Felipe M.S."/>
            <person name="Teixeira M."/>
            <person name="Sun J."/>
            <person name="Xi L."/>
            <person name="Gomes R."/>
            <person name="De Azevedo C.M."/>
            <person name="Salgado C.G."/>
            <person name="Da Silva M.B."/>
            <person name="Nascimento M.F."/>
            <person name="Queiroz-Telles F."/>
            <person name="Attili D.S."/>
            <person name="Gorbushina A."/>
        </authorList>
    </citation>
    <scope>NUCLEOTIDE SEQUENCE [LARGE SCALE GENOMIC DNA]</scope>
    <source>
        <strain evidence="2 3">CBS 125763</strain>
    </source>
</reference>
<dbReference type="AlphaFoldDB" id="A0A178ZP13"/>
<name>A0A178ZP13_9EURO</name>
<feature type="transmembrane region" description="Helical" evidence="1">
    <location>
        <begin position="7"/>
        <end position="26"/>
    </location>
</feature>
<evidence type="ECO:0000256" key="1">
    <source>
        <dbReference type="SAM" id="Phobius"/>
    </source>
</evidence>
<dbReference type="SMART" id="SM01236">
    <property type="entry name" value="Haem_oxygenase_2"/>
    <property type="match status" value="1"/>
</dbReference>
<dbReference type="Pfam" id="PF14518">
    <property type="entry name" value="Haem_oxygenas_2"/>
    <property type="match status" value="1"/>
</dbReference>
<keyword evidence="1" id="KW-0472">Membrane</keyword>
<sequence>MEPSTHLWKLGIGIVLTLFGFLYYLAQNPVHHVKQYPKPSKDFAVSHALALRATKRLYHQLQNLEELPGARDLARQCLDSLLAHTSILALQLWRQNRTGKANGSILCLQNFSNEGLRSFLEVTNTEIQDEWESYILARKAGRPRELFQTADEAAQWIKKISPVKLIDGAWLGHLRLSLMPFTLHPVLKDLWQILSEELGDGDLAKNHVHVFKELLRSVDSKFPDADHEDFIHSKILTDDMSIWNSALAQLTISLFPEDYIPEILGFNLHFELVTLETLKATKELKEVGLDPTYFFLHVCIDNTDSGHSAIAFRAVCKFMDHIREVEGEAAAGRCWKRIQSGFCLSQFSTKLDVPTDTFLPREQELKIIDLLTSKVRASRKVHCNSPARVKGRLIGEWLEPERWDSPSWRVDFLEAFTRTEQWIYPGDSHRSGFIQVISLGGKMFGSFTVNECRVLREWIDNLSPKHDVKRATLRDEAQWLLSGQAYLEPDVILSAEIFSNDCLVYERILPLWFAACSLLEGFISIPTKTTTALALSVLKVLRVQNGFRDDLEHGISSTNAAAERDTTYSLASIGLAMMQSAGLSPMSSLAQVLETWPLRFSSMMLELSRRPEDNKAILVGMALAFAEFHAQVSSSDVLGRTCSDALRIIAEGEIQHLSFCRRLLAEEEGYRYQFEAGYNAAHTEIRKSIRHGHNASQRGLVQ</sequence>
<dbReference type="RefSeq" id="XP_018694578.1">
    <property type="nucleotide sequence ID" value="XM_018834928.1"/>
</dbReference>
<dbReference type="GeneID" id="30007582"/>
<protein>
    <submittedName>
        <fullName evidence="2">Uncharacterized protein</fullName>
    </submittedName>
</protein>
<dbReference type="InterPro" id="IPR016084">
    <property type="entry name" value="Haem_Oase-like_multi-hlx"/>
</dbReference>
<accession>A0A178ZP13</accession>
<proteinExistence type="predicted"/>
<gene>
    <name evidence="2" type="ORF">AYL99_03412</name>
</gene>
<dbReference type="EMBL" id="LVYI01000003">
    <property type="protein sequence ID" value="OAP61211.1"/>
    <property type="molecule type" value="Genomic_DNA"/>
</dbReference>
<evidence type="ECO:0000313" key="3">
    <source>
        <dbReference type="Proteomes" id="UP000078343"/>
    </source>
</evidence>
<keyword evidence="1" id="KW-1133">Transmembrane helix</keyword>
<evidence type="ECO:0000313" key="2">
    <source>
        <dbReference type="EMBL" id="OAP61211.1"/>
    </source>
</evidence>
<comment type="caution">
    <text evidence="2">The sequence shown here is derived from an EMBL/GenBank/DDBJ whole genome shotgun (WGS) entry which is preliminary data.</text>
</comment>
<dbReference type="Gene3D" id="1.20.910.10">
    <property type="entry name" value="Heme oxygenase-like"/>
    <property type="match status" value="1"/>
</dbReference>
<dbReference type="STRING" id="1367422.A0A178ZP13"/>
<keyword evidence="3" id="KW-1185">Reference proteome</keyword>